<feature type="region of interest" description="Disordered" evidence="4">
    <location>
        <begin position="466"/>
        <end position="502"/>
    </location>
</feature>
<dbReference type="SMART" id="SM00308">
    <property type="entry name" value="LH2"/>
    <property type="match status" value="1"/>
</dbReference>
<sequence>MSSQDVIKSTARKLKYYMEVKRLEDGFDLSGPDKPQRHYPTLKPRPTLLYDGLHDRALKHYFRSPEVKKHLAQMNPRTSHIEREDKVRRDVDKYMAKSQFTGSASHLVRPRATAPRKRRANFKGGPFNLRSKHGPYLTKGEAQRLINAATKMLVASETIPLENQMVESRKSPNVYRVRQNGDREMLPYINSATNTSPKHRPERPKSTYGIRPTRPKSGRPKSALAIRPKATEAHPSTKRYGYDSLGRRVRLHNQPQRHYEASESEVEPDDVSEVSDRSMNMLVPVGTSSQTPEWFNIKMSRVSLNDDHPLDDEEDDIEDEESVADSSKADEQDPNLYSIDNTTQTVKETQMQTVENINSKDTQTRRANTIECLTDPYQADMSMQTDPPPISSSTQTVPPPPSVETQTQPPPPCVEVQTMPQLPSVETQTLPPPDTISTQTSTEHPAMGTQTMPEEGTQTVNVISTQTDLPPPEVGTQMTPSASESETEDETFEHLQHGPQLKSGRRTVYEMAIHTGNRLGASTTADIFVILFGERGNTGKIKLKQSREGDKMKFQKGQIDVFRVESFFVGRLECVCIGHDRKELGCGWFCDKVLIREFDNNVTYEFVCNHWLSAQDEDGRTERTLPVTNVIMEVSSSSDSEDGGKRYTSSAVSDTDRHLSEGTAMDHGQASSDYLSGKDNRSEGSRSSRSSKRRSRRKEKRGQTTTTTGSDSDSDSGSDRRGKHRRKRKQESSGSGTSDSESDSESESEEESPRGRGRRSVSVNNNNSSTEPVAKRENYLLGFQAGLKAKEDEMKRQEDEREEEEYQKLEEERLLLQGPSIHECCRSGDLSRAKKLINHTPSIIGTTDERGQSPLHVASSHGRLDIVKWLVVNDAPVNELTPTGYSCMHLSAMNGHIHVMKVLAALGMDVDCKTIDEQTPLHLAAMSGHLDCCKWLAANNATLDSMDIMGRLPLDLAEDYQHEDCATFLKSCDRELKRSDSPLTQLRSRSPSVGRDESAKTPEPETDEKKKKDDDTREERTGDNKTKKEKQAILQRQQSFHQQQKLMKETGMSFLDSIRNSYDNEENAGEQL</sequence>
<comment type="caution">
    <text evidence="2">Lacks conserved residue(s) required for the propagation of feature annotation.</text>
</comment>
<feature type="compositionally biased region" description="Polar residues" evidence="4">
    <location>
        <begin position="1034"/>
        <end position="1045"/>
    </location>
</feature>
<dbReference type="InterPro" id="IPR036770">
    <property type="entry name" value="Ankyrin_rpt-contain_sf"/>
</dbReference>
<dbReference type="Pfam" id="PF00023">
    <property type="entry name" value="Ank"/>
    <property type="match status" value="1"/>
</dbReference>
<dbReference type="SMART" id="SM00248">
    <property type="entry name" value="ANK"/>
    <property type="match status" value="4"/>
</dbReference>
<dbReference type="SUPFAM" id="SSF49723">
    <property type="entry name" value="Lipase/lipooxygenase domain (PLAT/LH2 domain)"/>
    <property type="match status" value="1"/>
</dbReference>
<accession>A0A9Q1C444</accession>
<dbReference type="SUPFAM" id="SSF48403">
    <property type="entry name" value="Ankyrin repeat"/>
    <property type="match status" value="1"/>
</dbReference>
<dbReference type="Pfam" id="PF12796">
    <property type="entry name" value="Ank_2"/>
    <property type="match status" value="1"/>
</dbReference>
<reference evidence="6" key="1">
    <citation type="submission" date="2021-10" db="EMBL/GenBank/DDBJ databases">
        <title>Tropical sea cucumber genome reveals ecological adaptation and Cuvierian tubules defense mechanism.</title>
        <authorList>
            <person name="Chen T."/>
        </authorList>
    </citation>
    <scope>NUCLEOTIDE SEQUENCE</scope>
    <source>
        <strain evidence="6">Nanhai2018</strain>
        <tissue evidence="6">Muscle</tissue>
    </source>
</reference>
<evidence type="ECO:0000313" key="6">
    <source>
        <dbReference type="EMBL" id="KAJ8037868.1"/>
    </source>
</evidence>
<organism evidence="6 7">
    <name type="scientific">Holothuria leucospilota</name>
    <name type="common">Black long sea cucumber</name>
    <name type="synonym">Mertensiothuria leucospilota</name>
    <dbReference type="NCBI Taxonomy" id="206669"/>
    <lineage>
        <taxon>Eukaryota</taxon>
        <taxon>Metazoa</taxon>
        <taxon>Echinodermata</taxon>
        <taxon>Eleutherozoa</taxon>
        <taxon>Echinozoa</taxon>
        <taxon>Holothuroidea</taxon>
        <taxon>Aspidochirotacea</taxon>
        <taxon>Aspidochirotida</taxon>
        <taxon>Holothuriidae</taxon>
        <taxon>Holothuria</taxon>
    </lineage>
</organism>
<evidence type="ECO:0000256" key="3">
    <source>
        <dbReference type="SAM" id="Coils"/>
    </source>
</evidence>
<dbReference type="Proteomes" id="UP001152320">
    <property type="component" value="Chromosome 8"/>
</dbReference>
<feature type="region of interest" description="Disordered" evidence="4">
    <location>
        <begin position="633"/>
        <end position="778"/>
    </location>
</feature>
<feature type="region of interest" description="Disordered" evidence="4">
    <location>
        <begin position="979"/>
        <end position="1052"/>
    </location>
</feature>
<feature type="compositionally biased region" description="Acidic residues" evidence="4">
    <location>
        <begin position="309"/>
        <end position="323"/>
    </location>
</feature>
<protein>
    <submittedName>
        <fullName evidence="6">Lipoxygenase-likey domain-containing protein 1</fullName>
    </submittedName>
</protein>
<feature type="compositionally biased region" description="Pro residues" evidence="4">
    <location>
        <begin position="397"/>
        <end position="409"/>
    </location>
</feature>
<dbReference type="Pfam" id="PF01477">
    <property type="entry name" value="PLAT"/>
    <property type="match status" value="1"/>
</dbReference>
<proteinExistence type="predicted"/>
<dbReference type="PROSITE" id="PS50088">
    <property type="entry name" value="ANK_REPEAT"/>
    <property type="match status" value="3"/>
</dbReference>
<dbReference type="InterPro" id="IPR002110">
    <property type="entry name" value="Ankyrin_rpt"/>
</dbReference>
<feature type="region of interest" description="Disordered" evidence="4">
    <location>
        <begin position="384"/>
        <end position="409"/>
    </location>
</feature>
<keyword evidence="3" id="KW-0175">Coiled coil</keyword>
<feature type="repeat" description="ANK" evidence="1">
    <location>
        <begin position="916"/>
        <end position="948"/>
    </location>
</feature>
<gene>
    <name evidence="6" type="ORF">HOLleu_18797</name>
</gene>
<feature type="compositionally biased region" description="Basic and acidic residues" evidence="4">
    <location>
        <begin position="676"/>
        <end position="686"/>
    </location>
</feature>
<evidence type="ECO:0000313" key="7">
    <source>
        <dbReference type="Proteomes" id="UP001152320"/>
    </source>
</evidence>
<keyword evidence="7" id="KW-1185">Reference proteome</keyword>
<dbReference type="Gene3D" id="2.40.180.10">
    <property type="entry name" value="Catalase core domain"/>
    <property type="match status" value="1"/>
</dbReference>
<name>A0A9Q1C444_HOLLE</name>
<evidence type="ECO:0000256" key="2">
    <source>
        <dbReference type="PROSITE-ProRule" id="PRU00152"/>
    </source>
</evidence>
<dbReference type="AlphaFoldDB" id="A0A9Q1C444"/>
<feature type="repeat" description="ANK" evidence="1">
    <location>
        <begin position="850"/>
        <end position="882"/>
    </location>
</feature>
<dbReference type="EMBL" id="JAIZAY010000008">
    <property type="protein sequence ID" value="KAJ8037868.1"/>
    <property type="molecule type" value="Genomic_DNA"/>
</dbReference>
<feature type="region of interest" description="Disordered" evidence="4">
    <location>
        <begin position="425"/>
        <end position="452"/>
    </location>
</feature>
<feature type="region of interest" description="Disordered" evidence="4">
    <location>
        <begin position="188"/>
        <end position="248"/>
    </location>
</feature>
<dbReference type="PANTHER" id="PTHR45901">
    <property type="entry name" value="PROTEIN CBG12474"/>
    <property type="match status" value="1"/>
</dbReference>
<feature type="coiled-coil region" evidence="3">
    <location>
        <begin position="787"/>
        <end position="814"/>
    </location>
</feature>
<dbReference type="PANTHER" id="PTHR45901:SF7">
    <property type="entry name" value="OXYGEN-REGULATED PROTEIN 1"/>
    <property type="match status" value="1"/>
</dbReference>
<feature type="region of interest" description="Disordered" evidence="4">
    <location>
        <begin position="304"/>
        <end position="336"/>
    </location>
</feature>
<dbReference type="InterPro" id="IPR036392">
    <property type="entry name" value="PLAT/LH2_dom_sf"/>
</dbReference>
<evidence type="ECO:0000259" key="5">
    <source>
        <dbReference type="PROSITE" id="PS50095"/>
    </source>
</evidence>
<feature type="compositionally biased region" description="Acidic residues" evidence="4">
    <location>
        <begin position="740"/>
        <end position="750"/>
    </location>
</feature>
<dbReference type="OrthoDB" id="19174at2759"/>
<feature type="repeat" description="ANK" evidence="1">
    <location>
        <begin position="883"/>
        <end position="915"/>
    </location>
</feature>
<feature type="compositionally biased region" description="Polar residues" evidence="4">
    <location>
        <begin position="981"/>
        <end position="991"/>
    </location>
</feature>
<feature type="compositionally biased region" description="Basic and acidic residues" evidence="4">
    <location>
        <begin position="994"/>
        <end position="1031"/>
    </location>
</feature>
<evidence type="ECO:0000256" key="4">
    <source>
        <dbReference type="SAM" id="MobiDB-lite"/>
    </source>
</evidence>
<dbReference type="PROSITE" id="PS50095">
    <property type="entry name" value="PLAT"/>
    <property type="match status" value="1"/>
</dbReference>
<comment type="caution">
    <text evidence="6">The sequence shown here is derived from an EMBL/GenBank/DDBJ whole genome shotgun (WGS) entry which is preliminary data.</text>
</comment>
<dbReference type="CDD" id="cd01756">
    <property type="entry name" value="PLAT_repeat"/>
    <property type="match status" value="1"/>
</dbReference>
<dbReference type="InterPro" id="IPR052970">
    <property type="entry name" value="Inner_ear_hair_cell_LOXHD"/>
</dbReference>
<evidence type="ECO:0000256" key="1">
    <source>
        <dbReference type="PROSITE-ProRule" id="PRU00023"/>
    </source>
</evidence>
<dbReference type="Gene3D" id="1.25.40.20">
    <property type="entry name" value="Ankyrin repeat-containing domain"/>
    <property type="match status" value="1"/>
</dbReference>
<dbReference type="InterPro" id="IPR001024">
    <property type="entry name" value="PLAT/LH2_dom"/>
</dbReference>
<feature type="region of interest" description="Disordered" evidence="4">
    <location>
        <begin position="101"/>
        <end position="135"/>
    </location>
</feature>
<feature type="compositionally biased region" description="Basic residues" evidence="4">
    <location>
        <begin position="689"/>
        <end position="700"/>
    </location>
</feature>
<feature type="domain" description="PLAT" evidence="5">
    <location>
        <begin position="507"/>
        <end position="626"/>
    </location>
</feature>
<keyword evidence="1" id="KW-0040">ANK repeat</keyword>
<feature type="compositionally biased region" description="Low complexity" evidence="4">
    <location>
        <begin position="760"/>
        <end position="772"/>
    </location>
</feature>
<dbReference type="PROSITE" id="PS50297">
    <property type="entry name" value="ANK_REP_REGION"/>
    <property type="match status" value="3"/>
</dbReference>